<feature type="compositionally biased region" description="Pro residues" evidence="1">
    <location>
        <begin position="124"/>
        <end position="138"/>
    </location>
</feature>
<gene>
    <name evidence="2" type="ORF">V6N11_025722</name>
</gene>
<evidence type="ECO:0000313" key="2">
    <source>
        <dbReference type="EMBL" id="KAK9028566.1"/>
    </source>
</evidence>
<proteinExistence type="predicted"/>
<evidence type="ECO:0000313" key="3">
    <source>
        <dbReference type="Proteomes" id="UP001396334"/>
    </source>
</evidence>
<feature type="region of interest" description="Disordered" evidence="1">
    <location>
        <begin position="111"/>
        <end position="138"/>
    </location>
</feature>
<comment type="caution">
    <text evidence="2">The sequence shown here is derived from an EMBL/GenBank/DDBJ whole genome shotgun (WGS) entry which is preliminary data.</text>
</comment>
<accession>A0ABR2SU78</accession>
<dbReference type="Proteomes" id="UP001396334">
    <property type="component" value="Unassembled WGS sequence"/>
</dbReference>
<keyword evidence="3" id="KW-1185">Reference proteome</keyword>
<sequence>MGDCKVNVPTTFPDLVAKSDSRLCKSRVRRFISRRIERLDWPCLGYRHHVATTVRRWNEAHNINMNGGCTVSAQFISFFDGSCSLVALVDRYKVFDKVFDMVSGEVDDVEIDPDAQVGDDDHPAPPADAPPAPVAPPPNDALLAYLEGKFAALNTRMSSIDSSIVSLRTSFDTRFTSLESKIGGIETSIAGFHHEWRTLSHGDDDDHDDYDDDGATV</sequence>
<organism evidence="2 3">
    <name type="scientific">Hibiscus sabdariffa</name>
    <name type="common">roselle</name>
    <dbReference type="NCBI Taxonomy" id="183260"/>
    <lineage>
        <taxon>Eukaryota</taxon>
        <taxon>Viridiplantae</taxon>
        <taxon>Streptophyta</taxon>
        <taxon>Embryophyta</taxon>
        <taxon>Tracheophyta</taxon>
        <taxon>Spermatophyta</taxon>
        <taxon>Magnoliopsida</taxon>
        <taxon>eudicotyledons</taxon>
        <taxon>Gunneridae</taxon>
        <taxon>Pentapetalae</taxon>
        <taxon>rosids</taxon>
        <taxon>malvids</taxon>
        <taxon>Malvales</taxon>
        <taxon>Malvaceae</taxon>
        <taxon>Malvoideae</taxon>
        <taxon>Hibiscus</taxon>
    </lineage>
</organism>
<protein>
    <submittedName>
        <fullName evidence="2">Uncharacterized protein</fullName>
    </submittedName>
</protein>
<dbReference type="EMBL" id="JBBPBN010000011">
    <property type="protein sequence ID" value="KAK9028566.1"/>
    <property type="molecule type" value="Genomic_DNA"/>
</dbReference>
<name>A0ABR2SU78_9ROSI</name>
<reference evidence="2 3" key="1">
    <citation type="journal article" date="2024" name="G3 (Bethesda)">
        <title>Genome assembly of Hibiscus sabdariffa L. provides insights into metabolisms of medicinal natural products.</title>
        <authorList>
            <person name="Kim T."/>
        </authorList>
    </citation>
    <scope>NUCLEOTIDE SEQUENCE [LARGE SCALE GENOMIC DNA]</scope>
    <source>
        <strain evidence="2">TK-2024</strain>
        <tissue evidence="2">Old leaves</tissue>
    </source>
</reference>
<evidence type="ECO:0000256" key="1">
    <source>
        <dbReference type="SAM" id="MobiDB-lite"/>
    </source>
</evidence>